<reference evidence="1 2" key="1">
    <citation type="submission" date="2019-04" db="EMBL/GenBank/DDBJ databases">
        <title>Pedobacter sp. RP-1-16 sp. nov., isolated from Arctic soil.</title>
        <authorList>
            <person name="Dahal R.H."/>
            <person name="Kim D.-U."/>
        </authorList>
    </citation>
    <scope>NUCLEOTIDE SEQUENCE [LARGE SCALE GENOMIC DNA]</scope>
    <source>
        <strain evidence="1 2">RP-1-16</strain>
    </source>
</reference>
<organism evidence="1 2">
    <name type="scientific">Pedobacter hiemivivus</name>
    <dbReference type="NCBI Taxonomy" id="2530454"/>
    <lineage>
        <taxon>Bacteria</taxon>
        <taxon>Pseudomonadati</taxon>
        <taxon>Bacteroidota</taxon>
        <taxon>Sphingobacteriia</taxon>
        <taxon>Sphingobacteriales</taxon>
        <taxon>Sphingobacteriaceae</taxon>
        <taxon>Pedobacter</taxon>
    </lineage>
</organism>
<proteinExistence type="predicted"/>
<dbReference type="Proteomes" id="UP000309594">
    <property type="component" value="Unassembled WGS sequence"/>
</dbReference>
<sequence length="316" mass="35664">MKIIYHITFLAVFVLTMSACKKEALLDGSKSIERSNALEKELKTQLQNSKDGWIIYLKTLDVNVKTSAPFVLKFDTVASKVTTKSIYGNEDRVSYFNISAATGAPLLTFSTGSILSDIYEFGTMDITDYFFKVLSVSKDVIEIQTYRKGTGSASEGGVVYKMIRNENVAWVKDWQQETAKLITQRQFFDVDLKLELTYASGEVFAPGTIAFFNQPAGNIAFFKASYPTVINNKQLDPIEFDYSVYFPVAFLGYNSIFWEVTTRFTPAEYFSSGPAAYQRLFKTNYFLIRKINGRSIDIFALDKEGKEVITGKISII</sequence>
<accession>A0A4U1GAV8</accession>
<dbReference type="AlphaFoldDB" id="A0A4U1GAV8"/>
<protein>
    <submittedName>
        <fullName evidence="1">DUF4302 domain-containing protein</fullName>
    </submittedName>
</protein>
<comment type="caution">
    <text evidence="1">The sequence shown here is derived from an EMBL/GenBank/DDBJ whole genome shotgun (WGS) entry which is preliminary data.</text>
</comment>
<name>A0A4U1GAV8_9SPHI</name>
<evidence type="ECO:0000313" key="2">
    <source>
        <dbReference type="Proteomes" id="UP000309594"/>
    </source>
</evidence>
<dbReference type="RefSeq" id="WP_136880242.1">
    <property type="nucleotide sequence ID" value="NZ_SWDX01000004.1"/>
</dbReference>
<dbReference type="EMBL" id="SWDX01000004">
    <property type="protein sequence ID" value="TKC61061.1"/>
    <property type="molecule type" value="Genomic_DNA"/>
</dbReference>
<dbReference type="PROSITE" id="PS51257">
    <property type="entry name" value="PROKAR_LIPOPROTEIN"/>
    <property type="match status" value="1"/>
</dbReference>
<gene>
    <name evidence="1" type="ORF">FBD94_10945</name>
</gene>
<evidence type="ECO:0000313" key="1">
    <source>
        <dbReference type="EMBL" id="TKC61061.1"/>
    </source>
</evidence>